<feature type="region of interest" description="Disordered" evidence="1">
    <location>
        <begin position="347"/>
        <end position="372"/>
    </location>
</feature>
<proteinExistence type="predicted"/>
<reference evidence="2 3" key="1">
    <citation type="submission" date="2021-01" db="EMBL/GenBank/DDBJ databases">
        <title>Cercospora kikuchii MAFF 305040 whole genome shotgun sequence.</title>
        <authorList>
            <person name="Kashiwa T."/>
            <person name="Suzuki T."/>
        </authorList>
    </citation>
    <scope>NUCLEOTIDE SEQUENCE [LARGE SCALE GENOMIC DNA]</scope>
    <source>
        <strain evidence="2 3">MAFF 305040</strain>
    </source>
</reference>
<organism evidence="2 3">
    <name type="scientific">Cercospora kikuchii</name>
    <dbReference type="NCBI Taxonomy" id="84275"/>
    <lineage>
        <taxon>Eukaryota</taxon>
        <taxon>Fungi</taxon>
        <taxon>Dikarya</taxon>
        <taxon>Ascomycota</taxon>
        <taxon>Pezizomycotina</taxon>
        <taxon>Dothideomycetes</taxon>
        <taxon>Dothideomycetidae</taxon>
        <taxon>Mycosphaerellales</taxon>
        <taxon>Mycosphaerellaceae</taxon>
        <taxon>Cercospora</taxon>
    </lineage>
</organism>
<evidence type="ECO:0000256" key="1">
    <source>
        <dbReference type="SAM" id="MobiDB-lite"/>
    </source>
</evidence>
<comment type="caution">
    <text evidence="2">The sequence shown here is derived from an EMBL/GenBank/DDBJ whole genome shotgun (WGS) entry which is preliminary data.</text>
</comment>
<evidence type="ECO:0000313" key="2">
    <source>
        <dbReference type="EMBL" id="GIZ42934.1"/>
    </source>
</evidence>
<dbReference type="AlphaFoldDB" id="A0A9P3CHE7"/>
<gene>
    <name evidence="2" type="ORF">CKM354_000618100</name>
</gene>
<name>A0A9P3CHE7_9PEZI</name>
<dbReference type="OrthoDB" id="3650934at2759"/>
<dbReference type="Proteomes" id="UP000825890">
    <property type="component" value="Unassembled WGS sequence"/>
</dbReference>
<dbReference type="GeneID" id="68291756"/>
<dbReference type="PANTHER" id="PTHR38790">
    <property type="entry name" value="2EXR DOMAIN-CONTAINING PROTEIN-RELATED"/>
    <property type="match status" value="1"/>
</dbReference>
<dbReference type="RefSeq" id="XP_044657421.1">
    <property type="nucleotide sequence ID" value="XM_044801486.1"/>
</dbReference>
<dbReference type="EMBL" id="BOLY01000003">
    <property type="protein sequence ID" value="GIZ42934.1"/>
    <property type="molecule type" value="Genomic_DNA"/>
</dbReference>
<keyword evidence="3" id="KW-1185">Reference proteome</keyword>
<accession>A0A9P3CHE7</accession>
<evidence type="ECO:0000313" key="3">
    <source>
        <dbReference type="Proteomes" id="UP000825890"/>
    </source>
</evidence>
<sequence length="421" mass="47676">MDERSKHDDIVLLVQVPSGSQGTRSIRTDFATAQETLIRWKFEYGSVSEDEENLEDMGYDDVLRDFHQDGLQRLRATPVRGSGVPINTAQAHPQTVSALFRLPSELRLHIYGLVFGCGVIHIRTRDCKRHCRPRPHFGFYRTYSYAVCQLLDTWASEYEESCKQGESPDPATPKKTYGSTHKRCTQHLPDFTTHEYTELPLSCRLIPRDAHRRRVGHRPDCDICEKHRIDLAETYGQPPEGLKRRHADSELDLNVLLTCRQVYHEAAKIPFENFVFDFNPSEVEHWASKILYTHQASAIKSVHFDCYVRPPHLQDLRGLDSISSVLKGVTQLRISISNPGFHIEGAVGSDASSAPAENPDSNGDHFEEGSLGWRSFTPQTKVQVCQVIIGQGGTRSERRGMAAQVERLFTESEIDASDQMS</sequence>
<protein>
    <submittedName>
        <fullName evidence="2">Uncharacterized protein</fullName>
    </submittedName>
</protein>